<feature type="region of interest" description="Disordered" evidence="5">
    <location>
        <begin position="620"/>
        <end position="684"/>
    </location>
</feature>
<feature type="repeat" description="WD" evidence="4">
    <location>
        <begin position="525"/>
        <end position="567"/>
    </location>
</feature>
<dbReference type="PANTHER" id="PTHR14091">
    <property type="entry name" value="PERIODIC TRYPTOPHAN PROTEIN 1"/>
    <property type="match status" value="1"/>
</dbReference>
<dbReference type="InterPro" id="IPR020472">
    <property type="entry name" value="WD40_PAC1"/>
</dbReference>
<dbReference type="PANTHER" id="PTHR14091:SF0">
    <property type="entry name" value="PERIODIC TRYPTOPHAN PROTEIN 1 HOMOLOG"/>
    <property type="match status" value="1"/>
</dbReference>
<evidence type="ECO:0000256" key="2">
    <source>
        <dbReference type="ARBA" id="ARBA00022574"/>
    </source>
</evidence>
<feature type="compositionally biased region" description="Basic and acidic residues" evidence="5">
    <location>
        <begin position="41"/>
        <end position="50"/>
    </location>
</feature>
<keyword evidence="7" id="KW-1185">Reference proteome</keyword>
<dbReference type="PRINTS" id="PR00320">
    <property type="entry name" value="GPROTEINBRPT"/>
</dbReference>
<dbReference type="SMART" id="SM00320">
    <property type="entry name" value="WD40"/>
    <property type="match status" value="5"/>
</dbReference>
<dbReference type="Proteomes" id="UP000317494">
    <property type="component" value="Unassembled WGS sequence"/>
</dbReference>
<dbReference type="InterPro" id="IPR001680">
    <property type="entry name" value="WD40_rpt"/>
</dbReference>
<dbReference type="SUPFAM" id="SSF50978">
    <property type="entry name" value="WD40 repeat-like"/>
    <property type="match status" value="1"/>
</dbReference>
<dbReference type="GO" id="GO:0005634">
    <property type="term" value="C:nucleus"/>
    <property type="evidence" value="ECO:0007669"/>
    <property type="project" value="TreeGrafter"/>
</dbReference>
<reference evidence="6 7" key="1">
    <citation type="journal article" date="2019" name="Sci. Rep.">
        <title>Comparative genomics of chytrid fungi reveal insights into the obligate biotrophic and pathogenic lifestyle of Synchytrium endobioticum.</title>
        <authorList>
            <person name="van de Vossenberg B.T.L.H."/>
            <person name="Warris S."/>
            <person name="Nguyen H.D.T."/>
            <person name="van Gent-Pelzer M.P.E."/>
            <person name="Joly D.L."/>
            <person name="van de Geest H.C."/>
            <person name="Bonants P.J.M."/>
            <person name="Smith D.S."/>
            <person name="Levesque C.A."/>
            <person name="van der Lee T.A.J."/>
        </authorList>
    </citation>
    <scope>NUCLEOTIDE SEQUENCE [LARGE SCALE GENOMIC DNA]</scope>
    <source>
        <strain evidence="6 7">MB42</strain>
    </source>
</reference>
<organism evidence="6 7">
    <name type="scientific">Synchytrium endobioticum</name>
    <dbReference type="NCBI Taxonomy" id="286115"/>
    <lineage>
        <taxon>Eukaryota</taxon>
        <taxon>Fungi</taxon>
        <taxon>Fungi incertae sedis</taxon>
        <taxon>Chytridiomycota</taxon>
        <taxon>Chytridiomycota incertae sedis</taxon>
        <taxon>Chytridiomycetes</taxon>
        <taxon>Synchytriales</taxon>
        <taxon>Synchytriaceae</taxon>
        <taxon>Synchytrium</taxon>
    </lineage>
</organism>
<feature type="compositionally biased region" description="Acidic residues" evidence="5">
    <location>
        <begin position="135"/>
        <end position="154"/>
    </location>
</feature>
<feature type="compositionally biased region" description="Acidic residues" evidence="5">
    <location>
        <begin position="666"/>
        <end position="684"/>
    </location>
</feature>
<dbReference type="InterPro" id="IPR019775">
    <property type="entry name" value="WD40_repeat_CS"/>
</dbReference>
<feature type="region of interest" description="Disordered" evidence="5">
    <location>
        <begin position="499"/>
        <end position="524"/>
    </location>
</feature>
<dbReference type="STRING" id="286115.A0A507D4R1"/>
<evidence type="ECO:0000256" key="5">
    <source>
        <dbReference type="SAM" id="MobiDB-lite"/>
    </source>
</evidence>
<dbReference type="AlphaFoldDB" id="A0A507D4R1"/>
<dbReference type="Pfam" id="PF00400">
    <property type="entry name" value="WD40"/>
    <property type="match status" value="4"/>
</dbReference>
<dbReference type="Gene3D" id="2.130.10.10">
    <property type="entry name" value="YVTN repeat-like/Quinoprotein amine dehydrogenase"/>
    <property type="match status" value="2"/>
</dbReference>
<name>A0A507D4R1_9FUNG</name>
<proteinExistence type="predicted"/>
<feature type="region of interest" description="Disordered" evidence="5">
    <location>
        <begin position="1"/>
        <end position="56"/>
    </location>
</feature>
<dbReference type="InterPro" id="IPR044285">
    <property type="entry name" value="PWP1"/>
</dbReference>
<evidence type="ECO:0000256" key="4">
    <source>
        <dbReference type="PROSITE-ProRule" id="PRU00221"/>
    </source>
</evidence>
<dbReference type="VEuPathDB" id="FungiDB:SeMB42_g03663"/>
<keyword evidence="1" id="KW-0597">Phosphoprotein</keyword>
<comment type="caution">
    <text evidence="6">The sequence shown here is derived from an EMBL/GenBank/DDBJ whole genome shotgun (WGS) entry which is preliminary data.</text>
</comment>
<dbReference type="GO" id="GO:0006364">
    <property type="term" value="P:rRNA processing"/>
    <property type="evidence" value="ECO:0007669"/>
    <property type="project" value="InterPro"/>
</dbReference>
<feature type="repeat" description="WD" evidence="4">
    <location>
        <begin position="342"/>
        <end position="384"/>
    </location>
</feature>
<dbReference type="PROSITE" id="PS50294">
    <property type="entry name" value="WD_REPEATS_REGION"/>
    <property type="match status" value="2"/>
</dbReference>
<protein>
    <recommendedName>
        <fullName evidence="8">Anaphase-promoting complex subunit 4 WD40 domain-containing protein</fullName>
    </recommendedName>
</protein>
<dbReference type="PROSITE" id="PS50082">
    <property type="entry name" value="WD_REPEATS_2"/>
    <property type="match status" value="3"/>
</dbReference>
<feature type="compositionally biased region" description="Basic and acidic residues" evidence="5">
    <location>
        <begin position="9"/>
        <end position="20"/>
    </location>
</feature>
<evidence type="ECO:0000313" key="6">
    <source>
        <dbReference type="EMBL" id="TPX46499.1"/>
    </source>
</evidence>
<feature type="compositionally biased region" description="Basic residues" evidence="5">
    <location>
        <begin position="501"/>
        <end position="511"/>
    </location>
</feature>
<gene>
    <name evidence="6" type="ORF">SeMB42_g03663</name>
</gene>
<feature type="compositionally biased region" description="Acidic residues" evidence="5">
    <location>
        <begin position="640"/>
        <end position="656"/>
    </location>
</feature>
<dbReference type="PROSITE" id="PS00678">
    <property type="entry name" value="WD_REPEATS_1"/>
    <property type="match status" value="2"/>
</dbReference>
<evidence type="ECO:0000256" key="1">
    <source>
        <dbReference type="ARBA" id="ARBA00022553"/>
    </source>
</evidence>
<dbReference type="InterPro" id="IPR036322">
    <property type="entry name" value="WD40_repeat_dom_sf"/>
</dbReference>
<feature type="repeat" description="WD" evidence="4">
    <location>
        <begin position="404"/>
        <end position="446"/>
    </location>
</feature>
<feature type="region of interest" description="Disordered" evidence="5">
    <location>
        <begin position="130"/>
        <end position="175"/>
    </location>
</feature>
<keyword evidence="2 4" id="KW-0853">WD repeat</keyword>
<dbReference type="InterPro" id="IPR015943">
    <property type="entry name" value="WD40/YVTN_repeat-like_dom_sf"/>
</dbReference>
<evidence type="ECO:0008006" key="8">
    <source>
        <dbReference type="Google" id="ProtNLM"/>
    </source>
</evidence>
<keyword evidence="3" id="KW-0677">Repeat</keyword>
<dbReference type="EMBL" id="QEAN01000134">
    <property type="protein sequence ID" value="TPX46499.1"/>
    <property type="molecule type" value="Genomic_DNA"/>
</dbReference>
<evidence type="ECO:0000256" key="3">
    <source>
        <dbReference type="ARBA" id="ARBA00022737"/>
    </source>
</evidence>
<sequence length="684" mass="75425">MRRCQQIRTEQDRADTEMLRRAKAKAKARGQQLGTNLGNQRESRGEKDSGRVPTNLTDKRMGMRAVPISREAWELRELTPSAATRKAMISSLSWVRKGIAAQTPEKYKLTDEEYQRVSALVGAQVEEAKNMMQDENFDEGDIPDDDDDEDEETESADHNPDTVTDGGSHDKNDLSVYNLDKYDEEREEDLKRTDIPIFSNIKGLAYYGSNKEDPYVKFADEEEEAEELDELAIAPTDNLILAAKTEDDISHVEVYLYETGEDNLYVHHDILLPSFPLCVEWVGCRLGRKKEKDGFGNYVAIGSFETSVEIWDLDVIDAVYPEVILGERPKDMKVTKRNRANPDRHVDAVLSLAWNISAPAFLATGSADKTIKLWDLSAVPSALSASSSPTNNEASTTIKALRSFALHTSPVSALAWHPTVPTVLASGGHDSRIHVFDVREPQNAKYWNVGSDVECMTWDCSNSNSSKIIVGLEDGRVVCFDVGIGGHLVEDTMVEANGGRVTKKKDKKKKQQPQSTSMDTPLWTIHAHDGPASSVDVSSSVPGCLVTGGGDKMCKIWNIREGQNVSLIVSKDLGIGKVFSCRFCPDSPHLISAAGSKGRVIVWNLSDNFGMKRAFGAVATTPIPTDGAPPTPRKELTTIADDEEEEEDDDDDDEGDKEMANGDTTDGMEVDGDEENEADEESDV</sequence>
<evidence type="ECO:0000313" key="7">
    <source>
        <dbReference type="Proteomes" id="UP000317494"/>
    </source>
</evidence>
<accession>A0A507D4R1</accession>